<sequence length="199" mass="22480">SVKNEDVIQGQILWLPPFKEMPAGAVKRIRGKGPVEEGMFDHPLVVCSRPAKKQNLVQFHLITSFRGKKLNEIYGKSNKWHRKKRTHYLPISPTPAHPDGVSAHPEGILARNPFPTLALANGSTLRWNSYVNVVEVFEVDWSLLQTHSNPNTPGVNKYRLDKESLEHLHRKSEELTKYVPGPQFQPGPDEVSLKISSPL</sequence>
<feature type="region of interest" description="Disordered" evidence="1">
    <location>
        <begin position="174"/>
        <end position="199"/>
    </location>
</feature>
<gene>
    <name evidence="2" type="ORF">K432DRAFT_283638</name>
</gene>
<feature type="non-terminal residue" evidence="2">
    <location>
        <position position="199"/>
    </location>
</feature>
<name>A0A8E2EJV7_9PEZI</name>
<evidence type="ECO:0000256" key="1">
    <source>
        <dbReference type="SAM" id="MobiDB-lite"/>
    </source>
</evidence>
<accession>A0A8E2EJV7</accession>
<proteinExistence type="predicted"/>
<dbReference type="PANTHER" id="PTHR37048">
    <property type="entry name" value="QUESTIONABLE PROTEIN"/>
    <property type="match status" value="1"/>
</dbReference>
<evidence type="ECO:0000313" key="2">
    <source>
        <dbReference type="EMBL" id="OCK85381.1"/>
    </source>
</evidence>
<reference evidence="2 3" key="1">
    <citation type="journal article" date="2016" name="Nat. Commun.">
        <title>Ectomycorrhizal ecology is imprinted in the genome of the dominant symbiotic fungus Cenococcum geophilum.</title>
        <authorList>
            <consortium name="DOE Joint Genome Institute"/>
            <person name="Peter M."/>
            <person name="Kohler A."/>
            <person name="Ohm R.A."/>
            <person name="Kuo A."/>
            <person name="Krutzmann J."/>
            <person name="Morin E."/>
            <person name="Arend M."/>
            <person name="Barry K.W."/>
            <person name="Binder M."/>
            <person name="Choi C."/>
            <person name="Clum A."/>
            <person name="Copeland A."/>
            <person name="Grisel N."/>
            <person name="Haridas S."/>
            <person name="Kipfer T."/>
            <person name="LaButti K."/>
            <person name="Lindquist E."/>
            <person name="Lipzen A."/>
            <person name="Maire R."/>
            <person name="Meier B."/>
            <person name="Mihaltcheva S."/>
            <person name="Molinier V."/>
            <person name="Murat C."/>
            <person name="Poggeler S."/>
            <person name="Quandt C.A."/>
            <person name="Sperisen C."/>
            <person name="Tritt A."/>
            <person name="Tisserant E."/>
            <person name="Crous P.W."/>
            <person name="Henrissat B."/>
            <person name="Nehls U."/>
            <person name="Egli S."/>
            <person name="Spatafora J.W."/>
            <person name="Grigoriev I.V."/>
            <person name="Martin F.M."/>
        </authorList>
    </citation>
    <scope>NUCLEOTIDE SEQUENCE [LARGE SCALE GENOMIC DNA]</scope>
    <source>
        <strain evidence="2 3">CBS 459.81</strain>
    </source>
</reference>
<dbReference type="EMBL" id="KV744820">
    <property type="protein sequence ID" value="OCK85381.1"/>
    <property type="molecule type" value="Genomic_DNA"/>
</dbReference>
<organism evidence="2 3">
    <name type="scientific">Lepidopterella palustris CBS 459.81</name>
    <dbReference type="NCBI Taxonomy" id="1314670"/>
    <lineage>
        <taxon>Eukaryota</taxon>
        <taxon>Fungi</taxon>
        <taxon>Dikarya</taxon>
        <taxon>Ascomycota</taxon>
        <taxon>Pezizomycotina</taxon>
        <taxon>Dothideomycetes</taxon>
        <taxon>Pleosporomycetidae</taxon>
        <taxon>Mytilinidiales</taxon>
        <taxon>Argynnaceae</taxon>
        <taxon>Lepidopterella</taxon>
    </lineage>
</organism>
<protein>
    <submittedName>
        <fullName evidence="2">Uncharacterized protein</fullName>
    </submittedName>
</protein>
<feature type="non-terminal residue" evidence="2">
    <location>
        <position position="1"/>
    </location>
</feature>
<dbReference type="AlphaFoldDB" id="A0A8E2EJV7"/>
<evidence type="ECO:0000313" key="3">
    <source>
        <dbReference type="Proteomes" id="UP000250266"/>
    </source>
</evidence>
<dbReference type="Proteomes" id="UP000250266">
    <property type="component" value="Unassembled WGS sequence"/>
</dbReference>
<dbReference type="OrthoDB" id="3537171at2759"/>
<keyword evidence="3" id="KW-1185">Reference proteome</keyword>
<dbReference type="PANTHER" id="PTHR37048:SF2">
    <property type="entry name" value="QUESTIONABLE PROTEIN"/>
    <property type="match status" value="1"/>
</dbReference>